<dbReference type="Proteomes" id="UP000054630">
    <property type="component" value="Unassembled WGS sequence"/>
</dbReference>
<accession>A0A0V0S9B1</accession>
<evidence type="ECO:0000313" key="3">
    <source>
        <dbReference type="Proteomes" id="UP000054630"/>
    </source>
</evidence>
<dbReference type="OrthoDB" id="10461891at2759"/>
<organism evidence="2 3">
    <name type="scientific">Trichinella nelsoni</name>
    <dbReference type="NCBI Taxonomy" id="6336"/>
    <lineage>
        <taxon>Eukaryota</taxon>
        <taxon>Metazoa</taxon>
        <taxon>Ecdysozoa</taxon>
        <taxon>Nematoda</taxon>
        <taxon>Enoplea</taxon>
        <taxon>Dorylaimia</taxon>
        <taxon>Trichinellida</taxon>
        <taxon>Trichinellidae</taxon>
        <taxon>Trichinella</taxon>
    </lineage>
</organism>
<evidence type="ECO:0000256" key="1">
    <source>
        <dbReference type="SAM" id="MobiDB-lite"/>
    </source>
</evidence>
<evidence type="ECO:0000313" key="2">
    <source>
        <dbReference type="EMBL" id="KRX23305.1"/>
    </source>
</evidence>
<dbReference type="STRING" id="6336.A0A0V0S9B1"/>
<feature type="region of interest" description="Disordered" evidence="1">
    <location>
        <begin position="133"/>
        <end position="158"/>
    </location>
</feature>
<reference evidence="2 3" key="1">
    <citation type="submission" date="2015-01" db="EMBL/GenBank/DDBJ databases">
        <title>Evolution of Trichinella species and genotypes.</title>
        <authorList>
            <person name="Korhonen P.K."/>
            <person name="Edoardo P."/>
            <person name="Giuseppe L.R."/>
            <person name="Gasser R.B."/>
        </authorList>
    </citation>
    <scope>NUCLEOTIDE SEQUENCE [LARGE SCALE GENOMIC DNA]</scope>
    <source>
        <strain evidence="2">ISS37</strain>
    </source>
</reference>
<dbReference type="AlphaFoldDB" id="A0A0V0S9B1"/>
<gene>
    <name evidence="2" type="ORF">T07_4776</name>
</gene>
<name>A0A0V0S9B1_9BILA</name>
<comment type="caution">
    <text evidence="2">The sequence shown here is derived from an EMBL/GenBank/DDBJ whole genome shotgun (WGS) entry which is preliminary data.</text>
</comment>
<proteinExistence type="predicted"/>
<dbReference type="EMBL" id="JYDL01000025">
    <property type="protein sequence ID" value="KRX23305.1"/>
    <property type="molecule type" value="Genomic_DNA"/>
</dbReference>
<feature type="compositionally biased region" description="Basic and acidic residues" evidence="1">
    <location>
        <begin position="133"/>
        <end position="153"/>
    </location>
</feature>
<keyword evidence="3" id="KW-1185">Reference proteome</keyword>
<sequence length="501" mass="57098">MRAHCLVDRYLGLLDPGGRGQKRPHAVHGISRCSANNGFLRKQLRRWIIRRPGGAAVATDPLNGQRQWGKRRSKDRTLAAHRQPRVVKIGVSDSARSPRRAICHWRFALAIRWAADTGVLYIAMGSAAAERERNAAKARSNDRRRGFEKERRLKPTTNLRTRRSTCAQRITPVCAYPYSVLLIAWKPSVREIVPENHLPSAVNVDTTRSNKLEGPTPFWGYHVGHCYLYDRENDPQPQEDLATVRYSQLVLVRGVQLVVSCGVIEPFTWPCPNTVKRIDAPLVTRIDDTLNALLRTVLCRSAFATLRYIPASNRARDKWADQKDLLCLTGRYHRIYEDGRREPGTACRGATSPAVNRVENSINYAPQCVIHGTHSVVKGHRHWIQNQRPQDKTNGFFHRQFKYGRVAFLEKTNRKTTSNIIRTMRLYTQDVGWISHRRAKCLSMTTASTRIVWTPCPEDHYRGSLTTGVGFTPVLKVLSKGHEYEVRDSVEEEAQAQQNDM</sequence>
<protein>
    <submittedName>
        <fullName evidence="2">Uncharacterized protein</fullName>
    </submittedName>
</protein>